<reference evidence="1 2" key="1">
    <citation type="submission" date="2018-01" db="EMBL/GenBank/DDBJ databases">
        <title>Whole genome sequencing of Histamine producing bacteria.</title>
        <authorList>
            <person name="Butler K."/>
        </authorList>
    </citation>
    <scope>NUCLEOTIDE SEQUENCE [LARGE SCALE GENOMIC DNA]</scope>
    <source>
        <strain evidence="1 2">JCM 12947</strain>
    </source>
</reference>
<gene>
    <name evidence="1" type="ORF">C9J12_16485</name>
</gene>
<comment type="caution">
    <text evidence="1">The sequence shown here is derived from an EMBL/GenBank/DDBJ whole genome shotgun (WGS) entry which is preliminary data.</text>
</comment>
<keyword evidence="2" id="KW-1185">Reference proteome</keyword>
<evidence type="ECO:0000313" key="1">
    <source>
        <dbReference type="EMBL" id="PSU47089.1"/>
    </source>
</evidence>
<dbReference type="EMBL" id="PYMJ01000017">
    <property type="protein sequence ID" value="PSU47089.1"/>
    <property type="molecule type" value="Genomic_DNA"/>
</dbReference>
<organism evidence="1 2">
    <name type="scientific">Photobacterium frigidiphilum</name>
    <dbReference type="NCBI Taxonomy" id="264736"/>
    <lineage>
        <taxon>Bacteria</taxon>
        <taxon>Pseudomonadati</taxon>
        <taxon>Pseudomonadota</taxon>
        <taxon>Gammaproteobacteria</taxon>
        <taxon>Vibrionales</taxon>
        <taxon>Vibrionaceae</taxon>
        <taxon>Photobacterium</taxon>
    </lineage>
</organism>
<protein>
    <submittedName>
        <fullName evidence="1">Uncharacterized protein</fullName>
    </submittedName>
</protein>
<name>A0A2T3JDW4_9GAMM</name>
<sequence length="62" mass="7556">MFPHCTEPQSSPLRAVGTPDFRRYRYGGSQDYREGWRKNHLFFKKKCFFFFLIKISLKSQIY</sequence>
<evidence type="ECO:0000313" key="2">
    <source>
        <dbReference type="Proteomes" id="UP000240987"/>
    </source>
</evidence>
<dbReference type="Proteomes" id="UP000240987">
    <property type="component" value="Unassembled WGS sequence"/>
</dbReference>
<dbReference type="AlphaFoldDB" id="A0A2T3JDW4"/>
<accession>A0A2T3JDW4</accession>
<dbReference type="OrthoDB" id="5882439at2"/>
<proteinExistence type="predicted"/>